<comment type="caution">
    <text evidence="4">The sequence shown here is derived from an EMBL/GenBank/DDBJ whole genome shotgun (WGS) entry which is preliminary data.</text>
</comment>
<gene>
    <name evidence="4" type="ORF">KP79_PYT09894</name>
</gene>
<keyword evidence="1" id="KW-1133">Transmembrane helix</keyword>
<sequence length="443" mass="49729">MMATLVRWIWGIVVVALTIPPASTVSYTTTCVCLSEPVQSGDFHSPVAFIQDNERYLVAEQSGKVHSYSLSWRKYEVLFLDMRDKVSFDPNTQDERGLLNLALHPQFSDNRKLYTFSVRTLQDGHDYVIVSELQEKNGYVDTKKEKILLTIQQTSPYRNGGALLFGPDGYLYVGVGDGGTQGNSGNEQLATQAQDKHNLLGKILRINVNTLNYTVPSDNPFVNGNKGQPEIFAYGFRNTFRCSFDKYSNELFCGDNGNHHQNEVDVIRKGRNYGWNIKEGDICLAPGQCEQLADEEKPIFTYNNSNQYSAVIGGYVYRGKAFRLHWLGDYIFGDFSGGLLRLVRHNDKWQSQTVQLCPISSCPCDARAKYGQYLHSFGQDDNGELYIITSTFNEGKQMASLLKLVPPSPSYVTCSGTNIQFSADLTLFIFLAVLFLTTALLDT</sequence>
<reference evidence="4 5" key="1">
    <citation type="journal article" date="2017" name="Nat. Ecol. Evol.">
        <title>Scallop genome provides insights into evolution of bilaterian karyotype and development.</title>
        <authorList>
            <person name="Wang S."/>
            <person name="Zhang J."/>
            <person name="Jiao W."/>
            <person name="Li J."/>
            <person name="Xun X."/>
            <person name="Sun Y."/>
            <person name="Guo X."/>
            <person name="Huan P."/>
            <person name="Dong B."/>
            <person name="Zhang L."/>
            <person name="Hu X."/>
            <person name="Sun X."/>
            <person name="Wang J."/>
            <person name="Zhao C."/>
            <person name="Wang Y."/>
            <person name="Wang D."/>
            <person name="Huang X."/>
            <person name="Wang R."/>
            <person name="Lv J."/>
            <person name="Li Y."/>
            <person name="Zhang Z."/>
            <person name="Liu B."/>
            <person name="Lu W."/>
            <person name="Hui Y."/>
            <person name="Liang J."/>
            <person name="Zhou Z."/>
            <person name="Hou R."/>
            <person name="Li X."/>
            <person name="Liu Y."/>
            <person name="Li H."/>
            <person name="Ning X."/>
            <person name="Lin Y."/>
            <person name="Zhao L."/>
            <person name="Xing Q."/>
            <person name="Dou J."/>
            <person name="Li Y."/>
            <person name="Mao J."/>
            <person name="Guo H."/>
            <person name="Dou H."/>
            <person name="Li T."/>
            <person name="Mu C."/>
            <person name="Jiang W."/>
            <person name="Fu Q."/>
            <person name="Fu X."/>
            <person name="Miao Y."/>
            <person name="Liu J."/>
            <person name="Yu Q."/>
            <person name="Li R."/>
            <person name="Liao H."/>
            <person name="Li X."/>
            <person name="Kong Y."/>
            <person name="Jiang Z."/>
            <person name="Chourrout D."/>
            <person name="Li R."/>
            <person name="Bao Z."/>
        </authorList>
    </citation>
    <scope>NUCLEOTIDE SEQUENCE [LARGE SCALE GENOMIC DNA]</scope>
    <source>
        <strain evidence="4 5">PY_sf001</strain>
    </source>
</reference>
<accession>A0A210PVX3</accession>
<dbReference type="Proteomes" id="UP000242188">
    <property type="component" value="Unassembled WGS sequence"/>
</dbReference>
<dbReference type="Pfam" id="PF07995">
    <property type="entry name" value="GSDH"/>
    <property type="match status" value="1"/>
</dbReference>
<keyword evidence="1" id="KW-0472">Membrane</keyword>
<dbReference type="InterPro" id="IPR012938">
    <property type="entry name" value="Glc/Sorbosone_DH"/>
</dbReference>
<dbReference type="SUPFAM" id="SSF50952">
    <property type="entry name" value="Soluble quinoprotein glucose dehydrogenase"/>
    <property type="match status" value="1"/>
</dbReference>
<dbReference type="EMBL" id="NEDP02005457">
    <property type="protein sequence ID" value="OWF40648.1"/>
    <property type="molecule type" value="Genomic_DNA"/>
</dbReference>
<feature type="signal peptide" evidence="2">
    <location>
        <begin position="1"/>
        <end position="24"/>
    </location>
</feature>
<organism evidence="4 5">
    <name type="scientific">Mizuhopecten yessoensis</name>
    <name type="common">Japanese scallop</name>
    <name type="synonym">Patinopecten yessoensis</name>
    <dbReference type="NCBI Taxonomy" id="6573"/>
    <lineage>
        <taxon>Eukaryota</taxon>
        <taxon>Metazoa</taxon>
        <taxon>Spiralia</taxon>
        <taxon>Lophotrochozoa</taxon>
        <taxon>Mollusca</taxon>
        <taxon>Bivalvia</taxon>
        <taxon>Autobranchia</taxon>
        <taxon>Pteriomorphia</taxon>
        <taxon>Pectinida</taxon>
        <taxon>Pectinoidea</taxon>
        <taxon>Pectinidae</taxon>
        <taxon>Mizuhopecten</taxon>
    </lineage>
</organism>
<keyword evidence="5" id="KW-1185">Reference proteome</keyword>
<evidence type="ECO:0000256" key="2">
    <source>
        <dbReference type="SAM" id="SignalP"/>
    </source>
</evidence>
<name>A0A210PVX3_MIZYE</name>
<proteinExistence type="predicted"/>
<dbReference type="STRING" id="6573.A0A210PVX3"/>
<keyword evidence="2" id="KW-0732">Signal</keyword>
<dbReference type="InterPro" id="IPR011041">
    <property type="entry name" value="Quinoprot_gluc/sorb_DH_b-prop"/>
</dbReference>
<dbReference type="AlphaFoldDB" id="A0A210PVX3"/>
<feature type="domain" description="Glucose/Sorbosone dehydrogenase" evidence="3">
    <location>
        <begin position="47"/>
        <end position="353"/>
    </location>
</feature>
<evidence type="ECO:0000256" key="1">
    <source>
        <dbReference type="SAM" id="Phobius"/>
    </source>
</evidence>
<evidence type="ECO:0000259" key="3">
    <source>
        <dbReference type="Pfam" id="PF07995"/>
    </source>
</evidence>
<feature type="transmembrane region" description="Helical" evidence="1">
    <location>
        <begin position="421"/>
        <end position="441"/>
    </location>
</feature>
<feature type="chain" id="PRO_5012306989" evidence="2">
    <location>
        <begin position="25"/>
        <end position="443"/>
    </location>
</feature>
<dbReference type="InterPro" id="IPR011042">
    <property type="entry name" value="6-blade_b-propeller_TolB-like"/>
</dbReference>
<evidence type="ECO:0000313" key="4">
    <source>
        <dbReference type="EMBL" id="OWF40648.1"/>
    </source>
</evidence>
<evidence type="ECO:0000313" key="5">
    <source>
        <dbReference type="Proteomes" id="UP000242188"/>
    </source>
</evidence>
<dbReference type="PANTHER" id="PTHR19328">
    <property type="entry name" value="HEDGEHOG-INTERACTING PROTEIN"/>
    <property type="match status" value="1"/>
</dbReference>
<dbReference type="OrthoDB" id="10266706at2759"/>
<keyword evidence="1" id="KW-0812">Transmembrane</keyword>
<dbReference type="PANTHER" id="PTHR19328:SF75">
    <property type="entry name" value="ALDOSE SUGAR DEHYDROGENASE YLII"/>
    <property type="match status" value="1"/>
</dbReference>
<protein>
    <submittedName>
        <fullName evidence="4">HHIP-like protein 2</fullName>
    </submittedName>
</protein>
<dbReference type="Gene3D" id="2.120.10.30">
    <property type="entry name" value="TolB, C-terminal domain"/>
    <property type="match status" value="1"/>
</dbReference>